<gene>
    <name evidence="4" type="ORF">H9L12_07645</name>
</gene>
<dbReference type="GO" id="GO:0005576">
    <property type="term" value="C:extracellular region"/>
    <property type="evidence" value="ECO:0007669"/>
    <property type="project" value="UniProtKB-SubCell"/>
</dbReference>
<accession>A0A7G9S8R4</accession>
<keyword evidence="2" id="KW-0964">Secreted</keyword>
<dbReference type="KEGG" id="srhi:H9L12_07645"/>
<evidence type="ECO:0000256" key="1">
    <source>
        <dbReference type="ARBA" id="ARBA00004613"/>
    </source>
</evidence>
<evidence type="ECO:0000256" key="3">
    <source>
        <dbReference type="SAM" id="MobiDB-lite"/>
    </source>
</evidence>
<name>A0A7G9S8R4_9SPHN</name>
<evidence type="ECO:0000313" key="4">
    <source>
        <dbReference type="EMBL" id="QNN64239.1"/>
    </source>
</evidence>
<dbReference type="InterPro" id="IPR018511">
    <property type="entry name" value="Hemolysin-typ_Ca-bd_CS"/>
</dbReference>
<dbReference type="InterPro" id="IPR050557">
    <property type="entry name" value="RTX_toxin/Mannuronan_C5-epim"/>
</dbReference>
<dbReference type="RefSeq" id="WP_187541239.1">
    <property type="nucleotide sequence ID" value="NZ_CP060717.1"/>
</dbReference>
<dbReference type="PRINTS" id="PR00313">
    <property type="entry name" value="CABNDNGRPT"/>
</dbReference>
<feature type="compositionally biased region" description="Low complexity" evidence="3">
    <location>
        <begin position="8"/>
        <end position="18"/>
    </location>
</feature>
<feature type="region of interest" description="Disordered" evidence="3">
    <location>
        <begin position="1"/>
        <end position="22"/>
    </location>
</feature>
<dbReference type="GO" id="GO:0005509">
    <property type="term" value="F:calcium ion binding"/>
    <property type="evidence" value="ECO:0007669"/>
    <property type="project" value="InterPro"/>
</dbReference>
<organism evidence="4 5">
    <name type="scientific">Sphingomonas rhizophila</name>
    <dbReference type="NCBI Taxonomy" id="2071607"/>
    <lineage>
        <taxon>Bacteria</taxon>
        <taxon>Pseudomonadati</taxon>
        <taxon>Pseudomonadota</taxon>
        <taxon>Alphaproteobacteria</taxon>
        <taxon>Sphingomonadales</taxon>
        <taxon>Sphingomonadaceae</taxon>
        <taxon>Sphingomonas</taxon>
    </lineage>
</organism>
<keyword evidence="5" id="KW-1185">Reference proteome</keyword>
<dbReference type="PROSITE" id="PS00330">
    <property type="entry name" value="HEMOLYSIN_CALCIUM"/>
    <property type="match status" value="6"/>
</dbReference>
<sequence>MTDMVISGTNGDDTLNGTDGDDQIEGLSGSDFIVGGLGNDTLDGGAGDDRIYGGLGTDRLYGGAGNDILQDQYYYGEGWDLPFYDDEYHGGDGVDIFFGFAKSALTIDLRQQGIGQHTGNGFDVLTGIEHVFSSYYASNDTLIGDDGGNWFFATGGTDNLSGNGGDDLFTFGTGDKTIDGGDGSDTVQIWEIAGTDYNQTPVNLTISLAPDGGSQSTGGVTFTLTGIENLSTWKGNDTLVGDGADNILAGHLGSDVLVGGAGNDILAGDGSFNQYVYGSFVIGLTEVVTGTGGLDTLEGGLGDDRLIGGSGADTAVYANASGSVDVNLLAGTASGADGNDTLVSMDNVVGSAFDDRLTGDNRANRLDAGAGADQMAGNGGNDTYIVDHAGDSVTEASATGGVDLVQASVAFTLGQFVENLTLTGSASINGTGNDLANILTGNGGTNILRGLGGDDQYFVDSSGDRAVEASADGGVDTVTASVSFIMGAHVENLTLVGAALNATGNALGNVINGNSNANLIDGRGGADMMSGGMGSDTYIVDDIGDVIVETSYVADVNSVISSISYTLGSYLDNLTLTGTAAIDGKGNEFRNIITGNSAANVIDGGWGSDVMKGGAGNDTYIVDHVDDYIGETSSGGVDTVHSSVSYILGTYVENIFLTGEAAINATGSSRANHLVGNSAANYLDGRAGADIMEGGAGNDTLFVDSTGDVVIENAGEGTDTVRSTISYVLGDNVENLLLQGTAYRATGNALDNVVTGNASNNFIDGGLGADLLRGGLGDDIYAVDNSGDSILENAGAGIDTVRSTISFSLYFAGANVENLTLMGAAAIDAQGNDLDNVLTGNSAANYLTGNYGSDTMIGGRGDDRYAVTDLGDVVIEGADAGIDEVNSTVSFVLGDHVENLVLGGTDAVNGTGNALDNVITGNFAANVLDGGLGADTFSGGGGYDTYIVNSADDVVLAGDGMILSTVSFTMSQGFYGDLTLVGADAVNGTGSEQDNLIIGNDLANQLVGNAGNDELRGGGGNDLLDGGTGADRMLGGAGDDTYQVDYYGEEVIEGANAGNDTVVASDSFVIGANVETLYLTGTGDFFAGGNDGANLIVGNDGANTIRGAAGDDRLEGGLGNDTLIGGQGFDTLFGGAGADNFVIDAFNSSDLFADFDRVADTFVLSASVFTGLGQGNLAQGAFRAGTAAQDSTDRVIYDQASGKLYFDADGTGSGAKVEIATFTAGTVLSYTDFVVVDTGSATTTSAAADVLF</sequence>
<dbReference type="PANTHER" id="PTHR38340:SF1">
    <property type="entry name" value="S-LAYER PROTEIN"/>
    <property type="match status" value="1"/>
</dbReference>
<dbReference type="EMBL" id="CP060717">
    <property type="protein sequence ID" value="QNN64239.1"/>
    <property type="molecule type" value="Genomic_DNA"/>
</dbReference>
<dbReference type="Proteomes" id="UP000515955">
    <property type="component" value="Chromosome"/>
</dbReference>
<dbReference type="Gene3D" id="2.150.10.10">
    <property type="entry name" value="Serralysin-like metalloprotease, C-terminal"/>
    <property type="match status" value="8"/>
</dbReference>
<evidence type="ECO:0000256" key="2">
    <source>
        <dbReference type="ARBA" id="ARBA00022525"/>
    </source>
</evidence>
<proteinExistence type="predicted"/>
<dbReference type="AlphaFoldDB" id="A0A7G9S8R4"/>
<evidence type="ECO:0000313" key="5">
    <source>
        <dbReference type="Proteomes" id="UP000515955"/>
    </source>
</evidence>
<dbReference type="SUPFAM" id="SSF51120">
    <property type="entry name" value="beta-Roll"/>
    <property type="match status" value="10"/>
</dbReference>
<protein>
    <submittedName>
        <fullName evidence="4">Calcium-binding protein</fullName>
    </submittedName>
</protein>
<dbReference type="Pfam" id="PF00353">
    <property type="entry name" value="HemolysinCabind"/>
    <property type="match status" value="14"/>
</dbReference>
<dbReference type="InterPro" id="IPR011049">
    <property type="entry name" value="Serralysin-like_metalloprot_C"/>
</dbReference>
<comment type="subcellular location">
    <subcellularLocation>
        <location evidence="1">Secreted</location>
    </subcellularLocation>
</comment>
<dbReference type="PANTHER" id="PTHR38340">
    <property type="entry name" value="S-LAYER PROTEIN"/>
    <property type="match status" value="1"/>
</dbReference>
<dbReference type="InterPro" id="IPR001343">
    <property type="entry name" value="Hemolysn_Ca-bd"/>
</dbReference>
<reference evidence="4 5" key="1">
    <citation type="submission" date="2020-08" db="EMBL/GenBank/DDBJ databases">
        <title>Genome sequence of Sphingomonas rhizophila KACC 19189T.</title>
        <authorList>
            <person name="Hyun D.-W."/>
            <person name="Bae J.-W."/>
        </authorList>
    </citation>
    <scope>NUCLEOTIDE SEQUENCE [LARGE SCALE GENOMIC DNA]</scope>
    <source>
        <strain evidence="4 5">KACC 19189</strain>
    </source>
</reference>